<reference evidence="2" key="1">
    <citation type="journal article" date="2018" name="DNA Res.">
        <title>Multiple hybrid de novo genome assembly of finger millet, an orphan allotetraploid crop.</title>
        <authorList>
            <person name="Hatakeyama M."/>
            <person name="Aluri S."/>
            <person name="Balachadran M.T."/>
            <person name="Sivarajan S.R."/>
            <person name="Patrignani A."/>
            <person name="Gruter S."/>
            <person name="Poveda L."/>
            <person name="Shimizu-Inatsugi R."/>
            <person name="Baeten J."/>
            <person name="Francoijs K.J."/>
            <person name="Nataraja K.N."/>
            <person name="Reddy Y.A.N."/>
            <person name="Phadnis S."/>
            <person name="Ravikumar R.L."/>
            <person name="Schlapbach R."/>
            <person name="Sreeman S.M."/>
            <person name="Shimizu K.K."/>
        </authorList>
    </citation>
    <scope>NUCLEOTIDE SEQUENCE</scope>
</reference>
<feature type="region of interest" description="Disordered" evidence="1">
    <location>
        <begin position="1"/>
        <end position="50"/>
    </location>
</feature>
<reference evidence="2" key="2">
    <citation type="submission" date="2021-12" db="EMBL/GenBank/DDBJ databases">
        <title>Resequencing data analysis of finger millet.</title>
        <authorList>
            <person name="Hatakeyama M."/>
            <person name="Aluri S."/>
            <person name="Balachadran M.T."/>
            <person name="Sivarajan S.R."/>
            <person name="Poveda L."/>
            <person name="Shimizu-Inatsugi R."/>
            <person name="Schlapbach R."/>
            <person name="Sreeman S.M."/>
            <person name="Shimizu K.K."/>
        </authorList>
    </citation>
    <scope>NUCLEOTIDE SEQUENCE</scope>
</reference>
<protein>
    <submittedName>
        <fullName evidence="2">Uncharacterized protein</fullName>
    </submittedName>
</protein>
<dbReference type="AlphaFoldDB" id="A0AAV5C2B7"/>
<evidence type="ECO:0000313" key="2">
    <source>
        <dbReference type="EMBL" id="GJM91704.1"/>
    </source>
</evidence>
<proteinExistence type="predicted"/>
<feature type="compositionally biased region" description="Basic and acidic residues" evidence="1">
    <location>
        <begin position="28"/>
        <end position="45"/>
    </location>
</feature>
<evidence type="ECO:0000313" key="3">
    <source>
        <dbReference type="Proteomes" id="UP001054889"/>
    </source>
</evidence>
<keyword evidence="3" id="KW-1185">Reference proteome</keyword>
<comment type="caution">
    <text evidence="2">The sequence shown here is derived from an EMBL/GenBank/DDBJ whole genome shotgun (WGS) entry which is preliminary data.</text>
</comment>
<organism evidence="2 3">
    <name type="scientific">Eleusine coracana subsp. coracana</name>
    <dbReference type="NCBI Taxonomy" id="191504"/>
    <lineage>
        <taxon>Eukaryota</taxon>
        <taxon>Viridiplantae</taxon>
        <taxon>Streptophyta</taxon>
        <taxon>Embryophyta</taxon>
        <taxon>Tracheophyta</taxon>
        <taxon>Spermatophyta</taxon>
        <taxon>Magnoliopsida</taxon>
        <taxon>Liliopsida</taxon>
        <taxon>Poales</taxon>
        <taxon>Poaceae</taxon>
        <taxon>PACMAD clade</taxon>
        <taxon>Chloridoideae</taxon>
        <taxon>Cynodonteae</taxon>
        <taxon>Eleusininae</taxon>
        <taxon>Eleusine</taxon>
    </lineage>
</organism>
<dbReference type="Proteomes" id="UP001054889">
    <property type="component" value="Unassembled WGS sequence"/>
</dbReference>
<dbReference type="PANTHER" id="PTHR33984">
    <property type="entry name" value="OS02G0717600 PROTEIN"/>
    <property type="match status" value="1"/>
</dbReference>
<sequence length="215" mass="23974">MPGAGAASGLPPPRSERPDPLRPTSRWPDLRSRRADLGDKSREEAETIGTRGEVEAVDVRGEDRCRSWGGPRVCARGGWDRCLRVWKKRKSKAEEWGGVAVVVQEGDVVEAVRVGRSARDRARAALELEAPFKGGRAGLHKTLHVMFKHEDTCVEVRMRGSRELQAYIMLHHAAPGGGRKQYVPRSMHDPNYLLGFIDRLQSECQEFQVIVVCGL</sequence>
<dbReference type="EMBL" id="BQKI01000003">
    <property type="protein sequence ID" value="GJM91704.1"/>
    <property type="molecule type" value="Genomic_DNA"/>
</dbReference>
<gene>
    <name evidence="2" type="primary">ga08108</name>
    <name evidence="2" type="ORF">PR202_ga08108</name>
</gene>
<accession>A0AAV5C2B7</accession>
<evidence type="ECO:0000256" key="1">
    <source>
        <dbReference type="SAM" id="MobiDB-lite"/>
    </source>
</evidence>
<dbReference type="PANTHER" id="PTHR33984:SF12">
    <property type="entry name" value="NB-ARC DOMAIN CONTAINING PROTEIN, EXPRESSED"/>
    <property type="match status" value="1"/>
</dbReference>
<name>A0AAV5C2B7_ELECO</name>